<feature type="compositionally biased region" description="Acidic residues" evidence="1">
    <location>
        <begin position="166"/>
        <end position="179"/>
    </location>
</feature>
<proteinExistence type="predicted"/>
<keyword evidence="3" id="KW-1185">Reference proteome</keyword>
<feature type="compositionally biased region" description="Acidic residues" evidence="1">
    <location>
        <begin position="102"/>
        <end position="112"/>
    </location>
</feature>
<feature type="compositionally biased region" description="Acidic residues" evidence="1">
    <location>
        <begin position="130"/>
        <end position="140"/>
    </location>
</feature>
<evidence type="ECO:0000313" key="3">
    <source>
        <dbReference type="Proteomes" id="UP001218188"/>
    </source>
</evidence>
<dbReference type="Proteomes" id="UP001218188">
    <property type="component" value="Unassembled WGS sequence"/>
</dbReference>
<feature type="region of interest" description="Disordered" evidence="1">
    <location>
        <begin position="69"/>
        <end position="320"/>
    </location>
</feature>
<comment type="caution">
    <text evidence="2">The sequence shown here is derived from an EMBL/GenBank/DDBJ whole genome shotgun (WGS) entry which is preliminary data.</text>
</comment>
<reference evidence="2" key="1">
    <citation type="submission" date="2023-03" db="EMBL/GenBank/DDBJ databases">
        <title>Massive genome expansion in bonnet fungi (Mycena s.s.) driven by repeated elements and novel gene families across ecological guilds.</title>
        <authorList>
            <consortium name="Lawrence Berkeley National Laboratory"/>
            <person name="Harder C.B."/>
            <person name="Miyauchi S."/>
            <person name="Viragh M."/>
            <person name="Kuo A."/>
            <person name="Thoen E."/>
            <person name="Andreopoulos B."/>
            <person name="Lu D."/>
            <person name="Skrede I."/>
            <person name="Drula E."/>
            <person name="Henrissat B."/>
            <person name="Morin E."/>
            <person name="Kohler A."/>
            <person name="Barry K."/>
            <person name="LaButti K."/>
            <person name="Morin E."/>
            <person name="Salamov A."/>
            <person name="Lipzen A."/>
            <person name="Mereny Z."/>
            <person name="Hegedus B."/>
            <person name="Baldrian P."/>
            <person name="Stursova M."/>
            <person name="Weitz H."/>
            <person name="Taylor A."/>
            <person name="Grigoriev I.V."/>
            <person name="Nagy L.G."/>
            <person name="Martin F."/>
            <person name="Kauserud H."/>
        </authorList>
    </citation>
    <scope>NUCLEOTIDE SEQUENCE</scope>
    <source>
        <strain evidence="2">CBHHK200</strain>
    </source>
</reference>
<feature type="region of interest" description="Disordered" evidence="1">
    <location>
        <begin position="608"/>
        <end position="636"/>
    </location>
</feature>
<feature type="compositionally biased region" description="Basic and acidic residues" evidence="1">
    <location>
        <begin position="69"/>
        <end position="81"/>
    </location>
</feature>
<feature type="region of interest" description="Disordered" evidence="1">
    <location>
        <begin position="1"/>
        <end position="41"/>
    </location>
</feature>
<accession>A0AAD6SEV5</accession>
<evidence type="ECO:0000313" key="2">
    <source>
        <dbReference type="EMBL" id="KAJ7025937.1"/>
    </source>
</evidence>
<sequence>MQPRPRRRGRGKSAGIVVSERRPGLVDAPRKRRTTTEVRADEARAAASALQKATATEKTRSAAIARVAAKEDEMHREDEQTRLFAARPDLLTPDSPVKDLAEEQQDGDDMEQDPPASTIDTDSDGMALGTEDEHDDFPEGADDHNPFEADGDDSDHDPNYELSGGENDEVEIDADDESGSDSANEEPNTAFLAFLATQPKSAAKGKGKESAKKKLKAKGSAPKQKNLLRGEIADSRAEAPVAGSSGAKKRKAAVPMDPPPVPKRPKPSEIGGLKPGWKKIAMADERGRLQPSKKSQSRSSSKSSQIQTGTSEGEYFGGVVDEDEPVIPAADIGQPSGKRSRKAGTAAMGIKLADVTPEIAGPVIKVKKPRYTNDHLPFGVDRPEQIKVWQTKALGIIMHWAGSLGDAFSAGAAQPDFKLEVRKAWAKCFPDIPCDDAVYGVAASAIRTWRSETGKYAISYFDDLFAKRMEELGEDAAGRKAFVAEELHDMSFVYADPVAKRGAYRSQAVSYVYARHLRIVSVVPAEDRRKQKGALALTTAAVERALTIWKPGSKITQGVKRPGKKAAHRFVADPWATRAGTYLKVIAGLSDSKWAEINALADEWNVAPPRWDVAEDDDTSEGPDPRLGIQLSDDED</sequence>
<name>A0AAD6SEV5_9AGAR</name>
<protein>
    <submittedName>
        <fullName evidence="2">Uncharacterized protein</fullName>
    </submittedName>
</protein>
<organism evidence="2 3">
    <name type="scientific">Mycena alexandri</name>
    <dbReference type="NCBI Taxonomy" id="1745969"/>
    <lineage>
        <taxon>Eukaryota</taxon>
        <taxon>Fungi</taxon>
        <taxon>Dikarya</taxon>
        <taxon>Basidiomycota</taxon>
        <taxon>Agaricomycotina</taxon>
        <taxon>Agaricomycetes</taxon>
        <taxon>Agaricomycetidae</taxon>
        <taxon>Agaricales</taxon>
        <taxon>Marasmiineae</taxon>
        <taxon>Mycenaceae</taxon>
        <taxon>Mycena</taxon>
    </lineage>
</organism>
<feature type="compositionally biased region" description="Basic residues" evidence="1">
    <location>
        <begin position="1"/>
        <end position="11"/>
    </location>
</feature>
<gene>
    <name evidence="2" type="ORF">C8F04DRAFT_1268656</name>
</gene>
<feature type="compositionally biased region" description="Low complexity" evidence="1">
    <location>
        <begin position="290"/>
        <end position="305"/>
    </location>
</feature>
<dbReference type="EMBL" id="JARJCM010000146">
    <property type="protein sequence ID" value="KAJ7025937.1"/>
    <property type="molecule type" value="Genomic_DNA"/>
</dbReference>
<dbReference type="AlphaFoldDB" id="A0AAD6SEV5"/>
<evidence type="ECO:0000256" key="1">
    <source>
        <dbReference type="SAM" id="MobiDB-lite"/>
    </source>
</evidence>